<proteinExistence type="predicted"/>
<dbReference type="PANTHER" id="PTHR10514:SF27">
    <property type="entry name" value="ANGIOTENSIN-CONVERTING ENZYME"/>
    <property type="match status" value="1"/>
</dbReference>
<dbReference type="EC" id="3.4.15.1" evidence="13"/>
<dbReference type="GO" id="GO:0008241">
    <property type="term" value="F:peptidyl-dipeptidase activity"/>
    <property type="evidence" value="ECO:0007669"/>
    <property type="project" value="UniProtKB-EC"/>
</dbReference>
<evidence type="ECO:0000256" key="12">
    <source>
        <dbReference type="SAM" id="SignalP"/>
    </source>
</evidence>
<protein>
    <submittedName>
        <fullName evidence="13">Peptidyl-dipeptidase A</fullName>
        <ecNumber evidence="13">3.4.15.1</ecNumber>
    </submittedName>
</protein>
<dbReference type="EMBL" id="CADCVZ010000012">
    <property type="protein sequence ID" value="CAA9498310.1"/>
    <property type="molecule type" value="Genomic_DNA"/>
</dbReference>
<feature type="binding site" evidence="8">
    <location>
        <position position="402"/>
    </location>
    <ligand>
        <name>Zn(2+)</name>
        <dbReference type="ChEBI" id="CHEBI:29105"/>
        <label>1</label>
        <note>catalytic</note>
    </ligand>
</feature>
<evidence type="ECO:0000256" key="5">
    <source>
        <dbReference type="PIRSR" id="PIRSR601548-10"/>
    </source>
</evidence>
<feature type="signal peptide" evidence="12">
    <location>
        <begin position="1"/>
        <end position="22"/>
    </location>
</feature>
<feature type="binding site" evidence="7">
    <location>
        <position position="237"/>
    </location>
    <ligand>
        <name>chloride</name>
        <dbReference type="ChEBI" id="CHEBI:17996"/>
        <label>1</label>
    </ligand>
</feature>
<keyword evidence="13" id="KW-0378">Hydrolase</keyword>
<dbReference type="GO" id="GO:0016020">
    <property type="term" value="C:membrane"/>
    <property type="evidence" value="ECO:0007669"/>
    <property type="project" value="InterPro"/>
</dbReference>
<evidence type="ECO:0000256" key="2">
    <source>
        <dbReference type="ARBA" id="ARBA00023157"/>
    </source>
</evidence>
<feature type="binding site" evidence="8">
    <location>
        <position position="426"/>
    </location>
    <ligand>
        <name>Zn(2+)</name>
        <dbReference type="ChEBI" id="CHEBI:29105"/>
        <label>1</label>
        <note>catalytic</note>
    </ligand>
</feature>
<feature type="disulfide bond" evidence="9">
    <location>
        <begin position="553"/>
        <end position="565"/>
    </location>
</feature>
<feature type="binding site" evidence="10">
    <location>
        <position position="398"/>
    </location>
    <ligand>
        <name>Zn(2+)</name>
        <dbReference type="ChEBI" id="CHEBI:29105"/>
        <label>2</label>
        <note>catalytic</note>
    </ligand>
</feature>
<feature type="binding site" evidence="10">
    <location>
        <position position="426"/>
    </location>
    <ligand>
        <name>Zn(2+)</name>
        <dbReference type="ChEBI" id="CHEBI:29105"/>
        <label>2</label>
        <note>catalytic</note>
    </ligand>
</feature>
<dbReference type="PROSITE" id="PS51257">
    <property type="entry name" value="PROKAR_LIPOPROTEIN"/>
    <property type="match status" value="1"/>
</dbReference>
<evidence type="ECO:0000256" key="4">
    <source>
        <dbReference type="PIRSR" id="PIRSR601548-1"/>
    </source>
</evidence>
<keyword evidence="13" id="KW-0121">Carboxypeptidase</keyword>
<dbReference type="GO" id="GO:0008237">
    <property type="term" value="F:metallopeptidase activity"/>
    <property type="evidence" value="ECO:0007669"/>
    <property type="project" value="InterPro"/>
</dbReference>
<dbReference type="CDD" id="cd06461">
    <property type="entry name" value="M2_ACE"/>
    <property type="match status" value="1"/>
</dbReference>
<evidence type="ECO:0000256" key="7">
    <source>
        <dbReference type="PIRSR" id="PIRSR601548-2"/>
    </source>
</evidence>
<dbReference type="RefSeq" id="WP_294172109.1">
    <property type="nucleotide sequence ID" value="NZ_CADCVZ010000012.1"/>
</dbReference>
<evidence type="ECO:0000256" key="3">
    <source>
        <dbReference type="ARBA" id="ARBA00023180"/>
    </source>
</evidence>
<feature type="active site" description="Proton acceptor 2" evidence="6">
    <location>
        <position position="399"/>
    </location>
</feature>
<keyword evidence="1 12" id="KW-0732">Signal</keyword>
<dbReference type="GO" id="GO:0006508">
    <property type="term" value="P:proteolysis"/>
    <property type="evidence" value="ECO:0007669"/>
    <property type="project" value="InterPro"/>
</dbReference>
<evidence type="ECO:0000256" key="11">
    <source>
        <dbReference type="SAM" id="MobiDB-lite"/>
    </source>
</evidence>
<accession>A0A6J4SGJ4</accession>
<keyword evidence="2 9" id="KW-1015">Disulfide bond</keyword>
<feature type="binding site" evidence="8">
    <location>
        <position position="398"/>
    </location>
    <ligand>
        <name>Zn(2+)</name>
        <dbReference type="ChEBI" id="CHEBI:29105"/>
        <label>1</label>
        <note>catalytic</note>
    </ligand>
</feature>
<feature type="glycosylation site" description="N-linked (GlcNAc...) asparagine; partial" evidence="5">
    <location>
        <position position="169"/>
    </location>
</feature>
<feature type="active site" description="Proton donor 2" evidence="6">
    <location>
        <position position="528"/>
    </location>
</feature>
<feature type="active site" description="Proton acceptor 1" evidence="4">
    <location>
        <position position="399"/>
    </location>
</feature>
<dbReference type="SUPFAM" id="SSF55486">
    <property type="entry name" value="Metalloproteases ('zincins'), catalytic domain"/>
    <property type="match status" value="1"/>
</dbReference>
<feature type="binding site" evidence="7">
    <location>
        <position position="537"/>
    </location>
    <ligand>
        <name>chloride</name>
        <dbReference type="ChEBI" id="CHEBI:17996"/>
        <label>1</label>
    </ligand>
</feature>
<feature type="region of interest" description="Disordered" evidence="11">
    <location>
        <begin position="28"/>
        <end position="55"/>
    </location>
</feature>
<organism evidence="13">
    <name type="scientific">uncultured Sphingomonas sp</name>
    <dbReference type="NCBI Taxonomy" id="158754"/>
    <lineage>
        <taxon>Bacteria</taxon>
        <taxon>Pseudomonadati</taxon>
        <taxon>Pseudomonadota</taxon>
        <taxon>Alphaproteobacteria</taxon>
        <taxon>Sphingomonadales</taxon>
        <taxon>Sphingomonadaceae</taxon>
        <taxon>Sphingomonas</taxon>
        <taxon>environmental samples</taxon>
    </lineage>
</organism>
<dbReference type="FunFam" id="1.10.1370.30:FF:000005">
    <property type="entry name" value="Angiotensin-converting enzyme"/>
    <property type="match status" value="1"/>
</dbReference>
<dbReference type="Pfam" id="PF01401">
    <property type="entry name" value="Peptidase_M2"/>
    <property type="match status" value="1"/>
</dbReference>
<dbReference type="PROSITE" id="PS52011">
    <property type="entry name" value="PEPTIDASE_M2"/>
    <property type="match status" value="1"/>
</dbReference>
<keyword evidence="13" id="KW-0645">Protease</keyword>
<feature type="chain" id="PRO_5026922580" evidence="12">
    <location>
        <begin position="23"/>
        <end position="629"/>
    </location>
</feature>
<feature type="active site" description="Proton donor 1" evidence="4">
    <location>
        <position position="528"/>
    </location>
</feature>
<dbReference type="GO" id="GO:0004180">
    <property type="term" value="F:carboxypeptidase activity"/>
    <property type="evidence" value="ECO:0007669"/>
    <property type="project" value="UniProtKB-KW"/>
</dbReference>
<dbReference type="Gene3D" id="1.10.1370.30">
    <property type="match status" value="1"/>
</dbReference>
<name>A0A6J4SGJ4_9SPHN</name>
<keyword evidence="8" id="KW-0862">Zinc</keyword>
<evidence type="ECO:0000256" key="6">
    <source>
        <dbReference type="PIRSR" id="PIRSR601548-11"/>
    </source>
</evidence>
<evidence type="ECO:0000256" key="9">
    <source>
        <dbReference type="PIRSR" id="PIRSR601548-4"/>
    </source>
</evidence>
<evidence type="ECO:0000313" key="13">
    <source>
        <dbReference type="EMBL" id="CAA9498310.1"/>
    </source>
</evidence>
<feature type="disulfide bond" evidence="9">
    <location>
        <begin position="367"/>
        <end position="385"/>
    </location>
</feature>
<evidence type="ECO:0000256" key="10">
    <source>
        <dbReference type="PIRSR" id="PIRSR601548-8"/>
    </source>
</evidence>
<evidence type="ECO:0000256" key="1">
    <source>
        <dbReference type="ARBA" id="ARBA00022729"/>
    </source>
</evidence>
<sequence length="629" mass="69453">MKLAASVSFFALALAGCATTTATDTTAPASAALTQNDTPGTSDAPPAGDYPGTPEGARQFIAAVEKDLFDLSVIGGRAAWVNATYITDDTDALAAYFGTIGTEKGVRYAKDAARYAQVQGLDPDTARKLNILRGALVLAAPTTPGAAAELNTITTKLQSTYGKGRAALNGKQITGDDAEEAMGTLRDPRKTQEVWTSWHSNVGRPMRGDYARMVEIANAGAKELGYPDAGAMWRSNYDMSPQEFSAMYDRLWAEVKPLYDQLHCYTRTKLNAKYGDAIQPETGPIRADLLGNMWAQEWGNIYDVVAPEGAGDVGYDVTELLKAKKKTPTDMVRIGEGFYTSLGLQPLPASFYQRSQIVRPEGREVVCHASAWDLDNKDDLRIKMCTKVNGDDFVTIHHELGHNYYQRAYNQQPYLYLNGANDGFHEAIGDFIALSVTPEYLVQIGLLDRSKVPDASKDTGLLLRQAMDKVAFLPFGLLVDKWRWGVFDGSISPMQYNSGWNQLRQQYQGITPPVQRSESDFDPGAKYHIPGNTPYARYFLARILQFQFYKAACDMAGWKGPLHRCSFYGNKEVGQRLNAMLELGASKPWPEALQAFTGTREMSGKPMLEYFAPLQVWLQEQNRGKTCGW</sequence>
<gene>
    <name evidence="13" type="ORF">AVDCRST_MAG09-531</name>
</gene>
<dbReference type="AlphaFoldDB" id="A0A6J4SGJ4"/>
<dbReference type="InterPro" id="IPR001548">
    <property type="entry name" value="Peptidase_M2"/>
</dbReference>
<keyword evidence="8" id="KW-0479">Metal-binding</keyword>
<evidence type="ECO:0000256" key="8">
    <source>
        <dbReference type="PIRSR" id="PIRSR601548-3"/>
    </source>
</evidence>
<dbReference type="PANTHER" id="PTHR10514">
    <property type="entry name" value="ANGIOTENSIN-CONVERTING ENZYME"/>
    <property type="match status" value="1"/>
</dbReference>
<reference evidence="13" key="1">
    <citation type="submission" date="2020-02" db="EMBL/GenBank/DDBJ databases">
        <authorList>
            <person name="Meier V. D."/>
        </authorList>
    </citation>
    <scope>NUCLEOTIDE SEQUENCE</scope>
    <source>
        <strain evidence="13">AVDCRST_MAG09</strain>
    </source>
</reference>
<keyword evidence="3 5" id="KW-0325">Glycoprotein</keyword>
<dbReference type="PRINTS" id="PR00791">
    <property type="entry name" value="PEPDIPTASEA"/>
</dbReference>
<feature type="binding site" evidence="10">
    <location>
        <position position="402"/>
    </location>
    <ligand>
        <name>Zn(2+)</name>
        <dbReference type="ChEBI" id="CHEBI:29105"/>
        <label>2</label>
        <note>catalytic</note>
    </ligand>
</feature>